<feature type="compositionally biased region" description="Basic and acidic residues" evidence="7">
    <location>
        <begin position="341"/>
        <end position="354"/>
    </location>
</feature>
<dbReference type="InterPro" id="IPR046360">
    <property type="entry name" value="T-box_DNA-bd"/>
</dbReference>
<feature type="compositionally biased region" description="Acidic residues" evidence="7">
    <location>
        <begin position="294"/>
        <end position="313"/>
    </location>
</feature>
<feature type="region of interest" description="Disordered" evidence="7">
    <location>
        <begin position="507"/>
        <end position="564"/>
    </location>
</feature>
<dbReference type="InterPro" id="IPR036960">
    <property type="entry name" value="T-box_sf"/>
</dbReference>
<accession>A0AA88Y7D1</accession>
<feature type="region of interest" description="Disordered" evidence="7">
    <location>
        <begin position="257"/>
        <end position="425"/>
    </location>
</feature>
<dbReference type="InterPro" id="IPR018186">
    <property type="entry name" value="TF_T-box_CS"/>
</dbReference>
<feature type="compositionally biased region" description="Low complexity" evidence="7">
    <location>
        <begin position="510"/>
        <end position="526"/>
    </location>
</feature>
<dbReference type="Gene3D" id="2.60.40.820">
    <property type="entry name" value="Transcription factor, T-box"/>
    <property type="match status" value="1"/>
</dbReference>
<comment type="subcellular location">
    <subcellularLocation>
        <location evidence="1 6">Nucleus</location>
    </subcellularLocation>
</comment>
<dbReference type="Pfam" id="PF00907">
    <property type="entry name" value="T-box"/>
    <property type="match status" value="1"/>
</dbReference>
<dbReference type="GO" id="GO:0000981">
    <property type="term" value="F:DNA-binding transcription factor activity, RNA polymerase II-specific"/>
    <property type="evidence" value="ECO:0007669"/>
    <property type="project" value="TreeGrafter"/>
</dbReference>
<dbReference type="FunFam" id="2.60.40.820:FF:000003">
    <property type="entry name" value="T-box transcription factor TBX3"/>
    <property type="match status" value="1"/>
</dbReference>
<dbReference type="PANTHER" id="PTHR11267:SF181">
    <property type="entry name" value="OPTOMOTOR-BLIND PROTEIN"/>
    <property type="match status" value="1"/>
</dbReference>
<dbReference type="GO" id="GO:0000978">
    <property type="term" value="F:RNA polymerase II cis-regulatory region sequence-specific DNA binding"/>
    <property type="evidence" value="ECO:0007669"/>
    <property type="project" value="InterPro"/>
</dbReference>
<dbReference type="Proteomes" id="UP001186944">
    <property type="component" value="Unassembled WGS sequence"/>
</dbReference>
<dbReference type="InterPro" id="IPR008967">
    <property type="entry name" value="p53-like_TF_DNA-bd_sf"/>
</dbReference>
<feature type="compositionally biased region" description="Polar residues" evidence="7">
    <location>
        <begin position="355"/>
        <end position="364"/>
    </location>
</feature>
<proteinExistence type="predicted"/>
<gene>
    <name evidence="9" type="ORF">FSP39_005522</name>
</gene>
<comment type="caution">
    <text evidence="9">The sequence shown here is derived from an EMBL/GenBank/DDBJ whole genome shotgun (WGS) entry which is preliminary data.</text>
</comment>
<dbReference type="PRINTS" id="PR00937">
    <property type="entry name" value="TBOX"/>
</dbReference>
<keyword evidence="3 6" id="KW-0238">DNA-binding</keyword>
<evidence type="ECO:0000256" key="7">
    <source>
        <dbReference type="SAM" id="MobiDB-lite"/>
    </source>
</evidence>
<dbReference type="SUPFAM" id="SSF49417">
    <property type="entry name" value="p53-like transcription factors"/>
    <property type="match status" value="1"/>
</dbReference>
<dbReference type="GO" id="GO:0000785">
    <property type="term" value="C:chromatin"/>
    <property type="evidence" value="ECO:0007669"/>
    <property type="project" value="TreeGrafter"/>
</dbReference>
<evidence type="ECO:0000256" key="3">
    <source>
        <dbReference type="ARBA" id="ARBA00023125"/>
    </source>
</evidence>
<protein>
    <recommendedName>
        <fullName evidence="8">T-box domain-containing protein</fullName>
    </recommendedName>
</protein>
<dbReference type="AlphaFoldDB" id="A0AA88Y7D1"/>
<feature type="compositionally biased region" description="Low complexity" evidence="7">
    <location>
        <begin position="369"/>
        <end position="386"/>
    </location>
</feature>
<evidence type="ECO:0000256" key="6">
    <source>
        <dbReference type="PROSITE-ProRule" id="PRU00201"/>
    </source>
</evidence>
<keyword evidence="5 6" id="KW-0539">Nucleus</keyword>
<reference evidence="9" key="1">
    <citation type="submission" date="2019-08" db="EMBL/GenBank/DDBJ databases">
        <title>The improved chromosome-level genome for the pearl oyster Pinctada fucata martensii using PacBio sequencing and Hi-C.</title>
        <authorList>
            <person name="Zheng Z."/>
        </authorList>
    </citation>
    <scope>NUCLEOTIDE SEQUENCE</scope>
    <source>
        <strain evidence="9">ZZ-2019</strain>
        <tissue evidence="9">Adductor muscle</tissue>
    </source>
</reference>
<keyword evidence="2" id="KW-0805">Transcription regulation</keyword>
<comment type="caution">
    <text evidence="6">Lacks conserved residue(s) required for the propagation of feature annotation.</text>
</comment>
<feature type="compositionally biased region" description="Basic and acidic residues" evidence="7">
    <location>
        <begin position="321"/>
        <end position="331"/>
    </location>
</feature>
<dbReference type="PROSITE" id="PS01283">
    <property type="entry name" value="TBOX_1"/>
    <property type="match status" value="1"/>
</dbReference>
<dbReference type="CDD" id="cd20188">
    <property type="entry name" value="T-box_TBX2_3-like"/>
    <property type="match status" value="1"/>
</dbReference>
<evidence type="ECO:0000256" key="4">
    <source>
        <dbReference type="ARBA" id="ARBA00023163"/>
    </source>
</evidence>
<dbReference type="SMART" id="SM00425">
    <property type="entry name" value="TBOX"/>
    <property type="match status" value="1"/>
</dbReference>
<evidence type="ECO:0000259" key="8">
    <source>
        <dbReference type="PROSITE" id="PS50252"/>
    </source>
</evidence>
<dbReference type="PANTHER" id="PTHR11267">
    <property type="entry name" value="T-BOX PROTEIN-RELATED"/>
    <property type="match status" value="1"/>
</dbReference>
<evidence type="ECO:0000256" key="1">
    <source>
        <dbReference type="ARBA" id="ARBA00004123"/>
    </source>
</evidence>
<evidence type="ECO:0000313" key="10">
    <source>
        <dbReference type="Proteomes" id="UP001186944"/>
    </source>
</evidence>
<sequence length="640" mass="71249">MSYNPFFLHRPSDYSSLLAQQQYLSNIALQSPGYAASIFPKLQQAGMGRSPLSPGDLLHPLHSRHIRGMEPPEQDVHDDPKVDLEGKDLWDMFHKCGTEMVITKSGRRMFPPYKVRVSGLDKRAKYILLMDIVPVDDCRYKFHNSRWMVAGKADPEMPKRMYIHPDSPSTGEQWMQKVVSFHKLKLTNNISDKQGYTILNSMHKYQPRFHLVRANDILKLPYSTFQTFVFKETTFVAVTAYQNEKITQLKIDHNPFAKGFRDTGGGKREKKRIIGTPSGQQTSITPEKGRTDDAQSDDEDNEEICVDETDDLQSDVTSAHQLKDIMEHDNIRSSSPLIAPRDADRVDSTEKLNESDISAISYSPKSDELNQSNSNANASTTLPSNSEHSDESNDDSIRDERRKSPEISRISPLDSLSREPTKAPNVTVVQPSATHAAMFPFMYPSGGLFSSPSSIPFPLGHMFNSPYSSQFSFLNSSQNDMNNLPPSHPLSLSINPLSQHSQSLLQPAFSTGTGNTNSLTGSTSLSPPHQQGPHLGPMFTSRTSPRYTPYSLPHSKPHVGSSNSPVSNAALSLGAVSDNISPRMNGFGHHSPQNRSPVSLNIPMSYDTHNKSNELRSMERMLSGLDRQKILGPGLNISDK</sequence>
<evidence type="ECO:0000256" key="2">
    <source>
        <dbReference type="ARBA" id="ARBA00023015"/>
    </source>
</evidence>
<dbReference type="GO" id="GO:0001708">
    <property type="term" value="P:cell fate specification"/>
    <property type="evidence" value="ECO:0007669"/>
    <property type="project" value="TreeGrafter"/>
</dbReference>
<evidence type="ECO:0000313" key="9">
    <source>
        <dbReference type="EMBL" id="KAK3099509.1"/>
    </source>
</evidence>
<dbReference type="GO" id="GO:0005634">
    <property type="term" value="C:nucleus"/>
    <property type="evidence" value="ECO:0007669"/>
    <property type="project" value="UniProtKB-SubCell"/>
</dbReference>
<feature type="compositionally biased region" description="Basic and acidic residues" evidence="7">
    <location>
        <begin position="257"/>
        <end position="267"/>
    </location>
</feature>
<keyword evidence="10" id="KW-1185">Reference proteome</keyword>
<feature type="compositionally biased region" description="Basic and acidic residues" evidence="7">
    <location>
        <begin position="387"/>
        <end position="406"/>
    </location>
</feature>
<dbReference type="InterPro" id="IPR001699">
    <property type="entry name" value="TF_T-box"/>
</dbReference>
<dbReference type="EMBL" id="VSWD01000006">
    <property type="protein sequence ID" value="KAK3099509.1"/>
    <property type="molecule type" value="Genomic_DNA"/>
</dbReference>
<name>A0AA88Y7D1_PINIB</name>
<dbReference type="PROSITE" id="PS01264">
    <property type="entry name" value="TBOX_2"/>
    <property type="match status" value="1"/>
</dbReference>
<feature type="domain" description="T-box" evidence="8">
    <location>
        <begin position="84"/>
        <end position="262"/>
    </location>
</feature>
<dbReference type="GO" id="GO:0045893">
    <property type="term" value="P:positive regulation of DNA-templated transcription"/>
    <property type="evidence" value="ECO:0007669"/>
    <property type="project" value="InterPro"/>
</dbReference>
<dbReference type="PROSITE" id="PS50252">
    <property type="entry name" value="TBOX_3"/>
    <property type="match status" value="1"/>
</dbReference>
<organism evidence="9 10">
    <name type="scientific">Pinctada imbricata</name>
    <name type="common">Atlantic pearl-oyster</name>
    <name type="synonym">Pinctada martensii</name>
    <dbReference type="NCBI Taxonomy" id="66713"/>
    <lineage>
        <taxon>Eukaryota</taxon>
        <taxon>Metazoa</taxon>
        <taxon>Spiralia</taxon>
        <taxon>Lophotrochozoa</taxon>
        <taxon>Mollusca</taxon>
        <taxon>Bivalvia</taxon>
        <taxon>Autobranchia</taxon>
        <taxon>Pteriomorphia</taxon>
        <taxon>Pterioida</taxon>
        <taxon>Pterioidea</taxon>
        <taxon>Pteriidae</taxon>
        <taxon>Pinctada</taxon>
    </lineage>
</organism>
<evidence type="ECO:0000256" key="5">
    <source>
        <dbReference type="ARBA" id="ARBA00023242"/>
    </source>
</evidence>
<keyword evidence="4" id="KW-0804">Transcription</keyword>